<dbReference type="Proteomes" id="UP000583944">
    <property type="component" value="Unassembled WGS sequence"/>
</dbReference>
<dbReference type="EMBL" id="JABDHM010000030">
    <property type="protein sequence ID" value="KAF5222141.1"/>
    <property type="molecule type" value="Genomic_DNA"/>
</dbReference>
<dbReference type="VEuPathDB" id="TriTrypDB:ECC02_004895"/>
<accession>A0A7J6Y5W1</accession>
<keyword evidence="1" id="KW-0175">Coiled coil</keyword>
<proteinExistence type="predicted"/>
<evidence type="ECO:0000256" key="1">
    <source>
        <dbReference type="SAM" id="Coils"/>
    </source>
</evidence>
<evidence type="ECO:0000313" key="4">
    <source>
        <dbReference type="Proteomes" id="UP000583944"/>
    </source>
</evidence>
<feature type="coiled-coil region" evidence="1">
    <location>
        <begin position="671"/>
        <end position="713"/>
    </location>
</feature>
<name>A0A7J6Y5W1_TRYCR</name>
<sequence>MIQAHERKRRSFPVRLLCFQSFIIWEGIPVQFSGLFYPFLSFFFCFLFISVFFFLFFFPLRPYDDRMNIIVSCGESEVDSITSFFRKERIPTPTAVCTAESTADFVTRHVRAVVDGCGSNNNDEDGEGTKASVVDVVAIGVDDVMLDKFFLNSLSHHVVCAFLSGGAAVAVSLVVFPTSHDARQRSVDITTKLFTEAVGDGGVCIHSVSEYDRIIELLTNSPSFCHIFPVSSLLLRLCPQREQAACVLNMWWLQTSHVQLFFSADGLLDARRSPHRVVVFPVRDTNELQLRLASIGFIRAAKGFPDAQLQGPVVKEKEREMLKADLQAVRDEFESTHTTFQQQKSRNEALEGTILRLREKVRGLAREQRRLESECSAARHSREQLEEDMRQQVEMRNEMEGRRVAHLRRQLEWELKMERGRVESYCAHLARIREEENKRTLMHREALDREISAAREQKERLLGIISRKRRDTSLRSVFGTSRSTSTRETSLMRAHTSDVEVSSRPYEDSELCRVNEQCQRLSRLCAALCVERDELATCEQSWALGVEEDEVRDSGDDDGFERGIRLKSEDVRQMARETLEREEHVTREAFCAIEEARRAEFDWDWVVCTQCLSCASLFVSGEGSRPPYGTREQQRRELTLCELERVGRLKAAVQREMQSIHLEGAIRERSVRQLVDQLRVESERLAQERNACAEVMASEKKAAEAEAEALRHTLQLLHSCMNIRLPLSGPFFSAGPGGNWHTLSHAITALGRRVQREADLL</sequence>
<keyword evidence="2" id="KW-0472">Membrane</keyword>
<feature type="transmembrane region" description="Helical" evidence="2">
    <location>
        <begin position="36"/>
        <end position="58"/>
    </location>
</feature>
<feature type="coiled-coil region" evidence="1">
    <location>
        <begin position="340"/>
        <end position="402"/>
    </location>
</feature>
<gene>
    <name evidence="3" type="ORF">ECC02_004895</name>
</gene>
<evidence type="ECO:0000256" key="2">
    <source>
        <dbReference type="SAM" id="Phobius"/>
    </source>
</evidence>
<dbReference type="AlphaFoldDB" id="A0A7J6Y5W1"/>
<evidence type="ECO:0008006" key="5">
    <source>
        <dbReference type="Google" id="ProtNLM"/>
    </source>
</evidence>
<reference evidence="3 4" key="1">
    <citation type="journal article" date="2019" name="Genome Biol. Evol.">
        <title>Nanopore Sequencing Significantly Improves Genome Assembly of the Protozoan Parasite Trypanosoma cruzi.</title>
        <authorList>
            <person name="Diaz-Viraque F."/>
            <person name="Pita S."/>
            <person name="Greif G."/>
            <person name="de Souza R.C.M."/>
            <person name="Iraola G."/>
            <person name="Robello C."/>
        </authorList>
    </citation>
    <scope>NUCLEOTIDE SEQUENCE [LARGE SCALE GENOMIC DNA]</scope>
    <source>
        <strain evidence="3 4">Berenice</strain>
    </source>
</reference>
<keyword evidence="2" id="KW-1133">Transmembrane helix</keyword>
<organism evidence="3 4">
    <name type="scientific">Trypanosoma cruzi</name>
    <dbReference type="NCBI Taxonomy" id="5693"/>
    <lineage>
        <taxon>Eukaryota</taxon>
        <taxon>Discoba</taxon>
        <taxon>Euglenozoa</taxon>
        <taxon>Kinetoplastea</taxon>
        <taxon>Metakinetoplastina</taxon>
        <taxon>Trypanosomatida</taxon>
        <taxon>Trypanosomatidae</taxon>
        <taxon>Trypanosoma</taxon>
        <taxon>Schizotrypanum</taxon>
    </lineage>
</organism>
<keyword evidence="2" id="KW-0812">Transmembrane</keyword>
<dbReference type="VEuPathDB" id="TriTrypDB:BCY84_15716"/>
<protein>
    <recommendedName>
        <fullName evidence="5">Trichohyalin</fullName>
    </recommendedName>
</protein>
<feature type="transmembrane region" description="Helical" evidence="2">
    <location>
        <begin position="154"/>
        <end position="176"/>
    </location>
</feature>
<evidence type="ECO:0000313" key="3">
    <source>
        <dbReference type="EMBL" id="KAF5222141.1"/>
    </source>
</evidence>
<feature type="transmembrane region" description="Helical" evidence="2">
    <location>
        <begin position="12"/>
        <end position="30"/>
    </location>
</feature>
<comment type="caution">
    <text evidence="3">The sequence shown here is derived from an EMBL/GenBank/DDBJ whole genome shotgun (WGS) entry which is preliminary data.</text>
</comment>